<dbReference type="RefSeq" id="WP_067331079.1">
    <property type="nucleotide sequence ID" value="NZ_LNKT01000034.1"/>
</dbReference>
<dbReference type="InterPro" id="IPR050979">
    <property type="entry name" value="LD-transpeptidase"/>
</dbReference>
<protein>
    <recommendedName>
        <fullName evidence="9">L,D-TPase catalytic domain-containing protein</fullName>
    </recommendedName>
</protein>
<dbReference type="AlphaFoldDB" id="A0A151CFF3"/>
<dbReference type="InterPro" id="IPR038063">
    <property type="entry name" value="Transpep_catalytic_dom"/>
</dbReference>
<dbReference type="UniPathway" id="UPA00219"/>
<gene>
    <name evidence="10" type="ORF">AS592_05540</name>
</gene>
<comment type="pathway">
    <text evidence="1 7">Cell wall biogenesis; peptidoglycan biosynthesis.</text>
</comment>
<keyword evidence="6 7" id="KW-0961">Cell wall biogenesis/degradation</keyword>
<keyword evidence="8" id="KW-0732">Signal</keyword>
<dbReference type="GO" id="GO:0071972">
    <property type="term" value="F:peptidoglycan L,D-transpeptidase activity"/>
    <property type="evidence" value="ECO:0007669"/>
    <property type="project" value="TreeGrafter"/>
</dbReference>
<keyword evidence="11" id="KW-1185">Reference proteome</keyword>
<evidence type="ECO:0000256" key="7">
    <source>
        <dbReference type="PROSITE-ProRule" id="PRU01373"/>
    </source>
</evidence>
<evidence type="ECO:0000256" key="3">
    <source>
        <dbReference type="ARBA" id="ARBA00022679"/>
    </source>
</evidence>
<dbReference type="InterPro" id="IPR005490">
    <property type="entry name" value="LD_TPept_cat_dom"/>
</dbReference>
<evidence type="ECO:0000256" key="4">
    <source>
        <dbReference type="ARBA" id="ARBA00022960"/>
    </source>
</evidence>
<evidence type="ECO:0000256" key="1">
    <source>
        <dbReference type="ARBA" id="ARBA00004752"/>
    </source>
</evidence>
<reference evidence="10 11" key="1">
    <citation type="submission" date="2015-11" db="EMBL/GenBank/DDBJ databases">
        <title>Draft genome of Sulfurovum riftiae 1812E, a member of the Epsilonproteobacteria isolated from the tube of the deep-sea hydrothermal vent tubewom Riftia pachyptila.</title>
        <authorList>
            <person name="Vetriani C."/>
            <person name="Giovannelli D."/>
        </authorList>
    </citation>
    <scope>NUCLEOTIDE SEQUENCE [LARGE SCALE GENOMIC DNA]</scope>
    <source>
        <strain evidence="10 11">1812E</strain>
    </source>
</reference>
<accession>A0A151CFF3</accession>
<proteinExistence type="inferred from homology"/>
<dbReference type="STRING" id="1630136.AS592_05540"/>
<dbReference type="GO" id="GO:0008360">
    <property type="term" value="P:regulation of cell shape"/>
    <property type="evidence" value="ECO:0007669"/>
    <property type="project" value="UniProtKB-UniRule"/>
</dbReference>
<feature type="signal peptide" evidence="8">
    <location>
        <begin position="1"/>
        <end position="20"/>
    </location>
</feature>
<feature type="active site" description="Proton donor/acceptor" evidence="7">
    <location>
        <position position="133"/>
    </location>
</feature>
<evidence type="ECO:0000313" key="10">
    <source>
        <dbReference type="EMBL" id="KYJ86260.1"/>
    </source>
</evidence>
<evidence type="ECO:0000256" key="5">
    <source>
        <dbReference type="ARBA" id="ARBA00022984"/>
    </source>
</evidence>
<keyword evidence="4 7" id="KW-0133">Cell shape</keyword>
<keyword evidence="3" id="KW-0808">Transferase</keyword>
<dbReference type="PROSITE" id="PS52029">
    <property type="entry name" value="LD_TPASE"/>
    <property type="match status" value="1"/>
</dbReference>
<feature type="chain" id="PRO_5007578440" description="L,D-TPase catalytic domain-containing protein" evidence="8">
    <location>
        <begin position="21"/>
        <end position="212"/>
    </location>
</feature>
<keyword evidence="5 7" id="KW-0573">Peptidoglycan synthesis</keyword>
<dbReference type="OrthoDB" id="9786799at2"/>
<dbReference type="GO" id="GO:0016740">
    <property type="term" value="F:transferase activity"/>
    <property type="evidence" value="ECO:0007669"/>
    <property type="project" value="UniProtKB-KW"/>
</dbReference>
<evidence type="ECO:0000256" key="8">
    <source>
        <dbReference type="SAM" id="SignalP"/>
    </source>
</evidence>
<sequence length="212" mass="23821">MKKFLTIGIGLLLSAQFVLAGDPTSRVFPLSKSKFAVVHNGQEKIVDLSGQDYIVVSLREKGADGIAYAIDRDGVVWWGAPISSGAKGHETPSGIFTIFRKERFYMSKAHPDPKGINNMDFSLWFTQQGHAIHMGNDDGMSHGCIHVGAKGAATMFNWAKKNHTKVVVTREHYLPFVYYDLKKSGYDEKKVKKGYIKEYLKRMKPIKPHMDN</sequence>
<evidence type="ECO:0000313" key="11">
    <source>
        <dbReference type="Proteomes" id="UP000075359"/>
    </source>
</evidence>
<dbReference type="EMBL" id="LNKT01000034">
    <property type="protein sequence ID" value="KYJ86260.1"/>
    <property type="molecule type" value="Genomic_DNA"/>
</dbReference>
<dbReference type="SUPFAM" id="SSF141523">
    <property type="entry name" value="L,D-transpeptidase catalytic domain-like"/>
    <property type="match status" value="1"/>
</dbReference>
<evidence type="ECO:0000256" key="6">
    <source>
        <dbReference type="ARBA" id="ARBA00023316"/>
    </source>
</evidence>
<dbReference type="PANTHER" id="PTHR30582:SF2">
    <property type="entry name" value="L,D-TRANSPEPTIDASE YCIB-RELATED"/>
    <property type="match status" value="1"/>
</dbReference>
<comment type="caution">
    <text evidence="10">The sequence shown here is derived from an EMBL/GenBank/DDBJ whole genome shotgun (WGS) entry which is preliminary data.</text>
</comment>
<dbReference type="GO" id="GO:0071555">
    <property type="term" value="P:cell wall organization"/>
    <property type="evidence" value="ECO:0007669"/>
    <property type="project" value="UniProtKB-UniRule"/>
</dbReference>
<dbReference type="CDD" id="cd16913">
    <property type="entry name" value="YkuD_like"/>
    <property type="match status" value="1"/>
</dbReference>
<dbReference type="GO" id="GO:0005576">
    <property type="term" value="C:extracellular region"/>
    <property type="evidence" value="ECO:0007669"/>
    <property type="project" value="TreeGrafter"/>
</dbReference>
<name>A0A151CFF3_9BACT</name>
<organism evidence="10 11">
    <name type="scientific">Sulfurovum riftiae</name>
    <dbReference type="NCBI Taxonomy" id="1630136"/>
    <lineage>
        <taxon>Bacteria</taxon>
        <taxon>Pseudomonadati</taxon>
        <taxon>Campylobacterota</taxon>
        <taxon>Epsilonproteobacteria</taxon>
        <taxon>Campylobacterales</taxon>
        <taxon>Sulfurovaceae</taxon>
        <taxon>Sulfurovum</taxon>
    </lineage>
</organism>
<evidence type="ECO:0000256" key="2">
    <source>
        <dbReference type="ARBA" id="ARBA00005992"/>
    </source>
</evidence>
<comment type="similarity">
    <text evidence="2">Belongs to the YkuD family.</text>
</comment>
<dbReference type="Gene3D" id="2.40.440.10">
    <property type="entry name" value="L,D-transpeptidase catalytic domain-like"/>
    <property type="match status" value="1"/>
</dbReference>
<dbReference type="Pfam" id="PF03734">
    <property type="entry name" value="YkuD"/>
    <property type="match status" value="1"/>
</dbReference>
<dbReference type="PANTHER" id="PTHR30582">
    <property type="entry name" value="L,D-TRANSPEPTIDASE"/>
    <property type="match status" value="1"/>
</dbReference>
<dbReference type="Proteomes" id="UP000075359">
    <property type="component" value="Unassembled WGS sequence"/>
</dbReference>
<feature type="active site" description="Nucleophile" evidence="7">
    <location>
        <position position="144"/>
    </location>
</feature>
<dbReference type="GO" id="GO:0018104">
    <property type="term" value="P:peptidoglycan-protein cross-linking"/>
    <property type="evidence" value="ECO:0007669"/>
    <property type="project" value="TreeGrafter"/>
</dbReference>
<evidence type="ECO:0000259" key="9">
    <source>
        <dbReference type="PROSITE" id="PS52029"/>
    </source>
</evidence>
<feature type="domain" description="L,D-TPase catalytic" evidence="9">
    <location>
        <begin position="52"/>
        <end position="169"/>
    </location>
</feature>